<evidence type="ECO:0000313" key="2">
    <source>
        <dbReference type="Proteomes" id="UP000486601"/>
    </source>
</evidence>
<reference evidence="1 2" key="1">
    <citation type="submission" date="2019-04" db="EMBL/GenBank/DDBJ databases">
        <title>Genome sequencing of Clostridium botulinum Groups I-IV and Clostridium butyricum.</title>
        <authorList>
            <person name="Brunt J."/>
            <person name="Van Vliet A.H.M."/>
            <person name="Stringer S.C."/>
            <person name="Carter A.T."/>
            <person name="Peck M.W."/>
        </authorList>
    </citation>
    <scope>NUCLEOTIDE SEQUENCE [LARGE SCALE GENOMIC DNA]</scope>
    <source>
        <strain evidence="1 2">IFR 18/108</strain>
    </source>
</reference>
<dbReference type="InterPro" id="IPR011652">
    <property type="entry name" value="MORN_2"/>
</dbReference>
<comment type="caution">
    <text evidence="1">The sequence shown here is derived from an EMBL/GenBank/DDBJ whole genome shotgun (WGS) entry which is preliminary data.</text>
</comment>
<gene>
    <name evidence="1" type="ORF">FDF70_07800</name>
</gene>
<name>A0A7X5P8K1_CLOSG</name>
<protein>
    <recommendedName>
        <fullName evidence="3">MORN repeat protein</fullName>
    </recommendedName>
</protein>
<proteinExistence type="predicted"/>
<dbReference type="Pfam" id="PF07661">
    <property type="entry name" value="MORN_2"/>
    <property type="match status" value="2"/>
</dbReference>
<dbReference type="EMBL" id="SXCS01000004">
    <property type="protein sequence ID" value="NFR61393.1"/>
    <property type="molecule type" value="Genomic_DNA"/>
</dbReference>
<dbReference type="Gene3D" id="3.90.930.1">
    <property type="match status" value="1"/>
</dbReference>
<dbReference type="RefSeq" id="WP_040108426.1">
    <property type="nucleotide sequence ID" value="NZ_CP082943.1"/>
</dbReference>
<accession>A0A7X5P8K1</accession>
<sequence length="155" mass="18535">MEIKILTKEYVLNNGVDFEDLWDEYCSDRILDNSEEEGGEPFTGLTYETYPNGNLRYYCYYKNGFSHGDFVEFYDDGKTKSMQYMQRGRIYGVEKIWYRNGMLESEANYEYGVCLTFKKWNEEGILIEEKLKPSEDDIKLRNSQEEWYKKAIGRD</sequence>
<dbReference type="Proteomes" id="UP000486601">
    <property type="component" value="Unassembled WGS sequence"/>
</dbReference>
<dbReference type="SUPFAM" id="SSF82185">
    <property type="entry name" value="Histone H3 K4-specific methyltransferase SET7/9 N-terminal domain"/>
    <property type="match status" value="1"/>
</dbReference>
<organism evidence="1 2">
    <name type="scientific">Clostridium sporogenes</name>
    <dbReference type="NCBI Taxonomy" id="1509"/>
    <lineage>
        <taxon>Bacteria</taxon>
        <taxon>Bacillati</taxon>
        <taxon>Bacillota</taxon>
        <taxon>Clostridia</taxon>
        <taxon>Eubacteriales</taxon>
        <taxon>Clostridiaceae</taxon>
        <taxon>Clostridium</taxon>
    </lineage>
</organism>
<dbReference type="AlphaFoldDB" id="A0A7X5P8K1"/>
<evidence type="ECO:0008006" key="3">
    <source>
        <dbReference type="Google" id="ProtNLM"/>
    </source>
</evidence>
<evidence type="ECO:0000313" key="1">
    <source>
        <dbReference type="EMBL" id="NFR61393.1"/>
    </source>
</evidence>